<feature type="compositionally biased region" description="Low complexity" evidence="1">
    <location>
        <begin position="148"/>
        <end position="162"/>
    </location>
</feature>
<organism evidence="2 3">
    <name type="scientific">Diplodia corticola</name>
    <dbReference type="NCBI Taxonomy" id="236234"/>
    <lineage>
        <taxon>Eukaryota</taxon>
        <taxon>Fungi</taxon>
        <taxon>Dikarya</taxon>
        <taxon>Ascomycota</taxon>
        <taxon>Pezizomycotina</taxon>
        <taxon>Dothideomycetes</taxon>
        <taxon>Dothideomycetes incertae sedis</taxon>
        <taxon>Botryosphaeriales</taxon>
        <taxon>Botryosphaeriaceae</taxon>
        <taxon>Diplodia</taxon>
    </lineage>
</organism>
<dbReference type="STRING" id="236234.A0A1J9QXG1"/>
<evidence type="ECO:0000313" key="2">
    <source>
        <dbReference type="EMBL" id="OJD33080.1"/>
    </source>
</evidence>
<proteinExistence type="predicted"/>
<dbReference type="InterPro" id="IPR053204">
    <property type="entry name" value="Oxopyrrolidines_Biosynth-assoc"/>
</dbReference>
<keyword evidence="3" id="KW-1185">Reference proteome</keyword>
<dbReference type="InterPro" id="IPR022085">
    <property type="entry name" value="OpdG"/>
</dbReference>
<name>A0A1J9QXG1_9PEZI</name>
<protein>
    <submittedName>
        <fullName evidence="2">Uncharacterized protein</fullName>
    </submittedName>
</protein>
<dbReference type="OrthoDB" id="3350591at2759"/>
<dbReference type="PANTHER" id="PTHR38797:SF4">
    <property type="entry name" value="NUCLEAR PORE COMPLEX PROTEIN NUP85"/>
    <property type="match status" value="1"/>
</dbReference>
<dbReference type="EMBL" id="MNUE01000033">
    <property type="protein sequence ID" value="OJD33080.1"/>
    <property type="molecule type" value="Genomic_DNA"/>
</dbReference>
<accession>A0A1J9QXG1</accession>
<gene>
    <name evidence="2" type="ORF">BKCO1_3300043</name>
</gene>
<reference evidence="2 3" key="1">
    <citation type="submission" date="2016-10" db="EMBL/GenBank/DDBJ databases">
        <title>Proteomics and genomics reveal pathogen-plant mechanisms compatible with a hemibiotrophic lifestyle of Diplodia corticola.</title>
        <authorList>
            <person name="Fernandes I."/>
            <person name="De Jonge R."/>
            <person name="Van De Peer Y."/>
            <person name="Devreese B."/>
            <person name="Alves A."/>
            <person name="Esteves A.C."/>
        </authorList>
    </citation>
    <scope>NUCLEOTIDE SEQUENCE [LARGE SCALE GENOMIC DNA]</scope>
    <source>
        <strain evidence="2 3">CBS 112549</strain>
    </source>
</reference>
<evidence type="ECO:0000256" key="1">
    <source>
        <dbReference type="SAM" id="MobiDB-lite"/>
    </source>
</evidence>
<dbReference type="RefSeq" id="XP_020129340.1">
    <property type="nucleotide sequence ID" value="XM_020274541.1"/>
</dbReference>
<evidence type="ECO:0000313" key="3">
    <source>
        <dbReference type="Proteomes" id="UP000183809"/>
    </source>
</evidence>
<dbReference type="PANTHER" id="PTHR38797">
    <property type="entry name" value="NUCLEAR PORE COMPLEX PROTEIN NUP85-RELATED"/>
    <property type="match status" value="1"/>
</dbReference>
<dbReference type="AlphaFoldDB" id="A0A1J9QXG1"/>
<comment type="caution">
    <text evidence="2">The sequence shown here is derived from an EMBL/GenBank/DDBJ whole genome shotgun (WGS) entry which is preliminary data.</text>
</comment>
<dbReference type="Proteomes" id="UP000183809">
    <property type="component" value="Unassembled WGS sequence"/>
</dbReference>
<dbReference type="Pfam" id="PF12311">
    <property type="entry name" value="DUF3632"/>
    <property type="match status" value="1"/>
</dbReference>
<dbReference type="GeneID" id="31014802"/>
<sequence>MSSLDLTIDFSVPFDDDPWTFEYKTFDVLNDYLQPQSPTSPSAAALQLNELLPEIGILQLWDIVFRVAAQVPHDHPSQEKLIDLITALRDAPIEPNPFADLDQLNAELTDIFHQTSPDPPPAEQDQQEDDGPTLDNLDTMFATDDDPAAAAAAAAPSTDAAPAPAPPSPTTKPKADNTLHALLSNGHSHRNLHALAARLTRSHLDDRAPTEGVYALAHALEHTRPDPRSRAFAARGRALEWRVPVAADWVMIAGREVYGWVVVKGEQGGKERWEGWRRAFEAVAEGEVCGGEVREVARVAARRMAEIEGEVEKEAKKAGGGGGA</sequence>
<feature type="region of interest" description="Disordered" evidence="1">
    <location>
        <begin position="112"/>
        <end position="176"/>
    </location>
</feature>